<dbReference type="SUPFAM" id="SSF101852">
    <property type="entry name" value="Bacterial fluorinating enzyme, C-terminal domain"/>
    <property type="match status" value="1"/>
</dbReference>
<gene>
    <name evidence="5" type="ORF">AMET1_1137</name>
</gene>
<dbReference type="PIRSF" id="PIRSF006779">
    <property type="entry name" value="UCP006779"/>
    <property type="match status" value="1"/>
</dbReference>
<dbReference type="RefSeq" id="WP_143406865.1">
    <property type="nucleotide sequence ID" value="NZ_MRZU01000004.1"/>
</dbReference>
<dbReference type="Proteomes" id="UP000195137">
    <property type="component" value="Unassembled WGS sequence"/>
</dbReference>
<protein>
    <submittedName>
        <fullName evidence="5">S-adenosyl-l-methionine hydroxide adenosyltransferase</fullName>
    </submittedName>
</protein>
<dbReference type="OrthoDB" id="372224at2157"/>
<keyword evidence="1" id="KW-0949">S-adenosyl-L-methionine</keyword>
<evidence type="ECO:0000259" key="4">
    <source>
        <dbReference type="Pfam" id="PF20257"/>
    </source>
</evidence>
<dbReference type="SUPFAM" id="SSF102522">
    <property type="entry name" value="Bacterial fluorinating enzyme, N-terminal domain"/>
    <property type="match status" value="1"/>
</dbReference>
<dbReference type="AlphaFoldDB" id="A0A1Y3G9V8"/>
<dbReference type="InterPro" id="IPR046469">
    <property type="entry name" value="SAM_HAT_N"/>
</dbReference>
<evidence type="ECO:0000256" key="2">
    <source>
        <dbReference type="ARBA" id="ARBA00024035"/>
    </source>
</evidence>
<dbReference type="InterPro" id="IPR002747">
    <property type="entry name" value="SAM_OH_AdoTrfase"/>
</dbReference>
<sequence>MLTFLSDFGTVDGYSSVMKGVAGGITDCRLVDITHDIPSQDVWKAAYVYLTTAGYYPSGTVHVGVVDPGVGTEREGIVVEVGGQCFVGPDNGLFIPVARSLGDFSVYVIEDSRFLLDDVSDTFHGRDVFSAVGAWLTTGVGPGEVGCETGRYEEIGFGGWSQKGGVLNGVVINIDRFGNVVTNIPSKEVCGLDFGEDVFVGEWEVPYRRCYGEVEVGGGLLTTGSHGYLEVSVNQGSAEKYFGVERGDSITIVI</sequence>
<organism evidence="5 6">
    <name type="scientific">Methanonatronarchaeum thermophilum</name>
    <dbReference type="NCBI Taxonomy" id="1927129"/>
    <lineage>
        <taxon>Archaea</taxon>
        <taxon>Methanobacteriati</taxon>
        <taxon>Methanobacteriota</taxon>
        <taxon>Methanonatronarchaeia</taxon>
        <taxon>Methanonatronarchaeales</taxon>
        <taxon>Methanonatronarchaeaceae</taxon>
        <taxon>Methanonatronarchaeum</taxon>
    </lineage>
</organism>
<dbReference type="PANTHER" id="PTHR35092">
    <property type="entry name" value="CHLORINASE MJ1651"/>
    <property type="match status" value="1"/>
</dbReference>
<dbReference type="Gene3D" id="3.40.50.10790">
    <property type="entry name" value="S-adenosyl-l-methionine hydroxide adenosyltransferase, N-terminal"/>
    <property type="match status" value="1"/>
</dbReference>
<feature type="domain" description="S-adenosyl-l-methionine hydroxide adenosyltransferase N-terminal" evidence="3">
    <location>
        <begin position="2"/>
        <end position="146"/>
    </location>
</feature>
<dbReference type="Pfam" id="PF20257">
    <property type="entry name" value="SAM_HAT_C"/>
    <property type="match status" value="1"/>
</dbReference>
<accession>A0A1Y3G9V8</accession>
<dbReference type="InterPro" id="IPR023228">
    <property type="entry name" value="SAM_OH_AdoTrfase_N_sf"/>
</dbReference>
<reference evidence="5 6" key="1">
    <citation type="submission" date="2016-12" db="EMBL/GenBank/DDBJ databases">
        <title>Discovery of methanogenic haloarchaea.</title>
        <authorList>
            <person name="Sorokin D.Y."/>
            <person name="Makarova K.S."/>
            <person name="Abbas B."/>
            <person name="Ferrer M."/>
            <person name="Golyshin P.N."/>
        </authorList>
    </citation>
    <scope>NUCLEOTIDE SEQUENCE [LARGE SCALE GENOMIC DNA]</scope>
    <source>
        <strain evidence="5">AMET1</strain>
    </source>
</reference>
<dbReference type="Pfam" id="PF01887">
    <property type="entry name" value="SAM_HAT_N"/>
    <property type="match status" value="1"/>
</dbReference>
<dbReference type="InterPro" id="IPR046470">
    <property type="entry name" value="SAM_HAT_C"/>
</dbReference>
<evidence type="ECO:0000256" key="1">
    <source>
        <dbReference type="ARBA" id="ARBA00022691"/>
    </source>
</evidence>
<dbReference type="GO" id="GO:0016740">
    <property type="term" value="F:transferase activity"/>
    <property type="evidence" value="ECO:0007669"/>
    <property type="project" value="UniProtKB-KW"/>
</dbReference>
<keyword evidence="5" id="KW-0808">Transferase</keyword>
<dbReference type="InterPro" id="IPR023227">
    <property type="entry name" value="SAM_OH_AdoTrfase_C_sf"/>
</dbReference>
<dbReference type="PANTHER" id="PTHR35092:SF1">
    <property type="entry name" value="CHLORINASE MJ1651"/>
    <property type="match status" value="1"/>
</dbReference>
<evidence type="ECO:0000313" key="5">
    <source>
        <dbReference type="EMBL" id="OUJ18232.1"/>
    </source>
</evidence>
<dbReference type="EMBL" id="MRZU01000004">
    <property type="protein sequence ID" value="OUJ18232.1"/>
    <property type="molecule type" value="Genomic_DNA"/>
</dbReference>
<evidence type="ECO:0000313" key="6">
    <source>
        <dbReference type="Proteomes" id="UP000195137"/>
    </source>
</evidence>
<keyword evidence="6" id="KW-1185">Reference proteome</keyword>
<comment type="caution">
    <text evidence="5">The sequence shown here is derived from an EMBL/GenBank/DDBJ whole genome shotgun (WGS) entry which is preliminary data.</text>
</comment>
<name>A0A1Y3G9V8_9EURY</name>
<feature type="domain" description="S-adenosyl-l-methionine hydroxide adenosyltransferase C-terminal" evidence="4">
    <location>
        <begin position="169"/>
        <end position="251"/>
    </location>
</feature>
<proteinExistence type="inferred from homology"/>
<comment type="similarity">
    <text evidence="2">Belongs to the SAM hydrolase / SAM-dependent halogenase family.</text>
</comment>
<evidence type="ECO:0000259" key="3">
    <source>
        <dbReference type="Pfam" id="PF01887"/>
    </source>
</evidence>
<dbReference type="Gene3D" id="2.40.30.90">
    <property type="entry name" value="Bacterial fluorinating enzyme like"/>
    <property type="match status" value="1"/>
</dbReference>